<evidence type="ECO:0000313" key="2">
    <source>
        <dbReference type="EMBL" id="SVC65505.1"/>
    </source>
</evidence>
<organism evidence="2">
    <name type="scientific">marine metagenome</name>
    <dbReference type="NCBI Taxonomy" id="408172"/>
    <lineage>
        <taxon>unclassified sequences</taxon>
        <taxon>metagenomes</taxon>
        <taxon>ecological metagenomes</taxon>
    </lineage>
</organism>
<accession>A0A382NYR4</accession>
<dbReference type="Pfam" id="PF14326">
    <property type="entry name" value="DUF4384"/>
    <property type="match status" value="1"/>
</dbReference>
<gene>
    <name evidence="2" type="ORF">METZ01_LOCUS318359</name>
</gene>
<dbReference type="EMBL" id="UINC01103260">
    <property type="protein sequence ID" value="SVC65505.1"/>
    <property type="molecule type" value="Genomic_DNA"/>
</dbReference>
<protein>
    <recommendedName>
        <fullName evidence="1">DUF4384 domain-containing protein</fullName>
    </recommendedName>
</protein>
<sequence length="237" mass="27735">MHGEEISTKDGCEFAQKKAELNALQKGLNVTISSEETEKCSQIDGQSNCEQNQFFLKTFNGILTETSQLSKKKRTETLDSGDIAYICEIEIKTNVEPIKQIKDPDFNFNVKLNENNFKSGDKLTMEIGFTKPMYLTIFQFLPYEKDGNQVSKLFPNQREKNNFIKDGKITLPYNAKYEIYFPENVNKKNIDEYLFFITSDEKIRWLDEYNNINELKSSYINSTKRVKTKYKQYTVYK</sequence>
<dbReference type="AlphaFoldDB" id="A0A382NYR4"/>
<dbReference type="InterPro" id="IPR025493">
    <property type="entry name" value="DUF4384"/>
</dbReference>
<evidence type="ECO:0000259" key="1">
    <source>
        <dbReference type="Pfam" id="PF14326"/>
    </source>
</evidence>
<proteinExistence type="predicted"/>
<reference evidence="2" key="1">
    <citation type="submission" date="2018-05" db="EMBL/GenBank/DDBJ databases">
        <authorList>
            <person name="Lanie J.A."/>
            <person name="Ng W.-L."/>
            <person name="Kazmierczak K.M."/>
            <person name="Andrzejewski T.M."/>
            <person name="Davidsen T.M."/>
            <person name="Wayne K.J."/>
            <person name="Tettelin H."/>
            <person name="Glass J.I."/>
            <person name="Rusch D."/>
            <person name="Podicherti R."/>
            <person name="Tsui H.-C.T."/>
            <person name="Winkler M.E."/>
        </authorList>
    </citation>
    <scope>NUCLEOTIDE SEQUENCE</scope>
</reference>
<feature type="domain" description="DUF4384" evidence="1">
    <location>
        <begin position="117"/>
        <end position="180"/>
    </location>
</feature>
<name>A0A382NYR4_9ZZZZ</name>